<sequence length="352" mass="39657">MEQASALWTYIIGVAWNSHRSGVPYAPKVSIIVPAFNAEQYLGACVDSILGQSFSDFELLIVDDGSVDDTASIAESYEASDSRVRVLRKSNGGLSSARNYGVRFACGTFILFVDADDYIDWNYLVALLDRQAATDADVVIGSIEYVWPDSCHNIRLVSDSQFDSERDYWISAYQKSGQSSLVHYTVSWGKLIKREAWGQLEFKEGKIHEDEFAIHRLIAQTERIVFTSSASYFYRMNENGIMHKHQPHHYLDGAEALLDRAHHFAGRGWRDLSIAALTQSRCLLLQCVLEDSSMLNDAAFSALRKEGAKQVQSLFFPGSGFFRRLAIESFFFFCPSAFRAIYVVVRGYCDNS</sequence>
<feature type="domain" description="Glycosyltransferase 2-like" evidence="3">
    <location>
        <begin position="30"/>
        <end position="146"/>
    </location>
</feature>
<keyword evidence="1" id="KW-0328">Glycosyltransferase</keyword>
<organism evidence="4 5">
    <name type="scientific">Adlercreutzia equolifaciens subsp. celatus</name>
    <dbReference type="NCBI Taxonomy" id="394340"/>
    <lineage>
        <taxon>Bacteria</taxon>
        <taxon>Bacillati</taxon>
        <taxon>Actinomycetota</taxon>
        <taxon>Coriobacteriia</taxon>
        <taxon>Eggerthellales</taxon>
        <taxon>Eggerthellaceae</taxon>
        <taxon>Adlercreutzia</taxon>
    </lineage>
</organism>
<dbReference type="Gene3D" id="3.90.550.10">
    <property type="entry name" value="Spore Coat Polysaccharide Biosynthesis Protein SpsA, Chain A"/>
    <property type="match status" value="1"/>
</dbReference>
<keyword evidence="2" id="KW-0808">Transferase</keyword>
<accession>A0A369NYW2</accession>
<dbReference type="InterPro" id="IPR029044">
    <property type="entry name" value="Nucleotide-diphossugar_trans"/>
</dbReference>
<dbReference type="GO" id="GO:0016757">
    <property type="term" value="F:glycosyltransferase activity"/>
    <property type="evidence" value="ECO:0007669"/>
    <property type="project" value="UniProtKB-KW"/>
</dbReference>
<dbReference type="EMBL" id="PPUT01000013">
    <property type="protein sequence ID" value="RDC44680.1"/>
    <property type="molecule type" value="Genomic_DNA"/>
</dbReference>
<dbReference type="PANTHER" id="PTHR22916">
    <property type="entry name" value="GLYCOSYLTRANSFERASE"/>
    <property type="match status" value="1"/>
</dbReference>
<dbReference type="SUPFAM" id="SSF53448">
    <property type="entry name" value="Nucleotide-diphospho-sugar transferases"/>
    <property type="match status" value="1"/>
</dbReference>
<evidence type="ECO:0000259" key="3">
    <source>
        <dbReference type="Pfam" id="PF00535"/>
    </source>
</evidence>
<dbReference type="Proteomes" id="UP000253805">
    <property type="component" value="Unassembled WGS sequence"/>
</dbReference>
<name>A0A369NYW2_9ACTN</name>
<evidence type="ECO:0000313" key="5">
    <source>
        <dbReference type="Proteomes" id="UP000253805"/>
    </source>
</evidence>
<dbReference type="CDD" id="cd00761">
    <property type="entry name" value="Glyco_tranf_GTA_type"/>
    <property type="match status" value="1"/>
</dbReference>
<gene>
    <name evidence="4" type="ORF">C1850_06255</name>
</gene>
<protein>
    <recommendedName>
        <fullName evidence="3">Glycosyltransferase 2-like domain-containing protein</fullName>
    </recommendedName>
</protein>
<comment type="caution">
    <text evidence="4">The sequence shown here is derived from an EMBL/GenBank/DDBJ whole genome shotgun (WGS) entry which is preliminary data.</text>
</comment>
<dbReference type="PANTHER" id="PTHR22916:SF51">
    <property type="entry name" value="GLYCOSYLTRANSFERASE EPSH-RELATED"/>
    <property type="match status" value="1"/>
</dbReference>
<evidence type="ECO:0000256" key="1">
    <source>
        <dbReference type="ARBA" id="ARBA00022676"/>
    </source>
</evidence>
<dbReference type="Pfam" id="PF00535">
    <property type="entry name" value="Glycos_transf_2"/>
    <property type="match status" value="1"/>
</dbReference>
<dbReference type="AlphaFoldDB" id="A0A369NYW2"/>
<evidence type="ECO:0000256" key="2">
    <source>
        <dbReference type="ARBA" id="ARBA00022679"/>
    </source>
</evidence>
<proteinExistence type="predicted"/>
<reference evidence="4 5" key="1">
    <citation type="journal article" date="2018" name="Elife">
        <title>Discovery and characterization of a prevalent human gut bacterial enzyme sufficient for the inactivation of a family of plant toxins.</title>
        <authorList>
            <person name="Koppel N."/>
            <person name="Bisanz J.E."/>
            <person name="Pandelia M.E."/>
            <person name="Turnbaugh P.J."/>
            <person name="Balskus E.P."/>
        </authorList>
    </citation>
    <scope>NUCLEOTIDE SEQUENCE [LARGE SCALE GENOMIC DNA]</scope>
    <source>
        <strain evidence="4 5">OB21 GAM 11</strain>
    </source>
</reference>
<evidence type="ECO:0000313" key="4">
    <source>
        <dbReference type="EMBL" id="RDC44680.1"/>
    </source>
</evidence>
<dbReference type="InterPro" id="IPR001173">
    <property type="entry name" value="Glyco_trans_2-like"/>
</dbReference>